<dbReference type="InterPro" id="IPR012318">
    <property type="entry name" value="HTH_CRP"/>
</dbReference>
<dbReference type="KEGG" id="acab:QRX50_07170"/>
<dbReference type="AlphaFoldDB" id="A0A9Y2MXB6"/>
<gene>
    <name evidence="6" type="ORF">QRX50_07170</name>
</gene>
<evidence type="ECO:0000313" key="6">
    <source>
        <dbReference type="EMBL" id="WIX80543.1"/>
    </source>
</evidence>
<dbReference type="SUPFAM" id="SSF51206">
    <property type="entry name" value="cAMP-binding domain-like"/>
    <property type="match status" value="1"/>
</dbReference>
<keyword evidence="2" id="KW-0238">DNA-binding</keyword>
<keyword evidence="7" id="KW-1185">Reference proteome</keyword>
<evidence type="ECO:0000256" key="3">
    <source>
        <dbReference type="ARBA" id="ARBA00023163"/>
    </source>
</evidence>
<dbReference type="GO" id="GO:0003700">
    <property type="term" value="F:DNA-binding transcription factor activity"/>
    <property type="evidence" value="ECO:0007669"/>
    <property type="project" value="TreeGrafter"/>
</dbReference>
<dbReference type="SUPFAM" id="SSF46785">
    <property type="entry name" value="Winged helix' DNA-binding domain"/>
    <property type="match status" value="1"/>
</dbReference>
<dbReference type="EMBL" id="CP127294">
    <property type="protein sequence ID" value="WIX80543.1"/>
    <property type="molecule type" value="Genomic_DNA"/>
</dbReference>
<dbReference type="InterPro" id="IPR018490">
    <property type="entry name" value="cNMP-bd_dom_sf"/>
</dbReference>
<proteinExistence type="predicted"/>
<dbReference type="PANTHER" id="PTHR24567:SF74">
    <property type="entry name" value="HTH-TYPE TRANSCRIPTIONAL REGULATOR ARCR"/>
    <property type="match status" value="1"/>
</dbReference>
<dbReference type="GO" id="GO:0005829">
    <property type="term" value="C:cytosol"/>
    <property type="evidence" value="ECO:0007669"/>
    <property type="project" value="TreeGrafter"/>
</dbReference>
<evidence type="ECO:0000313" key="7">
    <source>
        <dbReference type="Proteomes" id="UP001236014"/>
    </source>
</evidence>
<feature type="domain" description="HTH crp-type" evidence="5">
    <location>
        <begin position="142"/>
        <end position="214"/>
    </location>
</feature>
<organism evidence="6 7">
    <name type="scientific">Amycolatopsis carbonis</name>
    <dbReference type="NCBI Taxonomy" id="715471"/>
    <lineage>
        <taxon>Bacteria</taxon>
        <taxon>Bacillati</taxon>
        <taxon>Actinomycetota</taxon>
        <taxon>Actinomycetes</taxon>
        <taxon>Pseudonocardiales</taxon>
        <taxon>Pseudonocardiaceae</taxon>
        <taxon>Amycolatopsis</taxon>
    </lineage>
</organism>
<dbReference type="GO" id="GO:0003677">
    <property type="term" value="F:DNA binding"/>
    <property type="evidence" value="ECO:0007669"/>
    <property type="project" value="UniProtKB-KW"/>
</dbReference>
<evidence type="ECO:0000259" key="4">
    <source>
        <dbReference type="PROSITE" id="PS50042"/>
    </source>
</evidence>
<accession>A0A9Y2MXB6</accession>
<keyword evidence="1" id="KW-0805">Transcription regulation</keyword>
<keyword evidence="3" id="KW-0804">Transcription</keyword>
<evidence type="ECO:0000256" key="2">
    <source>
        <dbReference type="ARBA" id="ARBA00023125"/>
    </source>
</evidence>
<reference evidence="6 7" key="1">
    <citation type="submission" date="2023-06" db="EMBL/GenBank/DDBJ databases">
        <authorList>
            <person name="Oyuntsetseg B."/>
            <person name="Kim S.B."/>
        </authorList>
    </citation>
    <scope>NUCLEOTIDE SEQUENCE [LARGE SCALE GENOMIC DNA]</scope>
    <source>
        <strain evidence="6 7">2-15</strain>
    </source>
</reference>
<dbReference type="Gene3D" id="1.10.10.10">
    <property type="entry name" value="Winged helix-like DNA-binding domain superfamily/Winged helix DNA-binding domain"/>
    <property type="match status" value="1"/>
</dbReference>
<dbReference type="RefSeq" id="WP_285971172.1">
    <property type="nucleotide sequence ID" value="NZ_CP127294.1"/>
</dbReference>
<dbReference type="PROSITE" id="PS51063">
    <property type="entry name" value="HTH_CRP_2"/>
    <property type="match status" value="1"/>
</dbReference>
<dbReference type="PROSITE" id="PS50042">
    <property type="entry name" value="CNMP_BINDING_3"/>
    <property type="match status" value="1"/>
</dbReference>
<dbReference type="Proteomes" id="UP001236014">
    <property type="component" value="Chromosome"/>
</dbReference>
<dbReference type="InterPro" id="IPR000595">
    <property type="entry name" value="cNMP-bd_dom"/>
</dbReference>
<dbReference type="Pfam" id="PF13545">
    <property type="entry name" value="HTH_Crp_2"/>
    <property type="match status" value="1"/>
</dbReference>
<dbReference type="InterPro" id="IPR036390">
    <property type="entry name" value="WH_DNA-bd_sf"/>
</dbReference>
<dbReference type="InterPro" id="IPR036388">
    <property type="entry name" value="WH-like_DNA-bd_sf"/>
</dbReference>
<dbReference type="InterPro" id="IPR050397">
    <property type="entry name" value="Env_Response_Regulators"/>
</dbReference>
<dbReference type="InterPro" id="IPR014710">
    <property type="entry name" value="RmlC-like_jellyroll"/>
</dbReference>
<protein>
    <submittedName>
        <fullName evidence="6">Crp/Fnr family transcriptional regulator</fullName>
    </submittedName>
</protein>
<dbReference type="Gene3D" id="2.60.120.10">
    <property type="entry name" value="Jelly Rolls"/>
    <property type="match status" value="1"/>
</dbReference>
<feature type="domain" description="Cyclic nucleotide-binding" evidence="4">
    <location>
        <begin position="27"/>
        <end position="128"/>
    </location>
</feature>
<dbReference type="CDD" id="cd00038">
    <property type="entry name" value="CAP_ED"/>
    <property type="match status" value="1"/>
</dbReference>
<evidence type="ECO:0000259" key="5">
    <source>
        <dbReference type="PROSITE" id="PS51063"/>
    </source>
</evidence>
<sequence>MDGSPPAFSTWIGQTTLDEFRQVGVHREFDAGELLFMEDSAPGNVLLIESGLITVYATANVGTELILGIYGRGHLLCEVSALEQTPRSASGRGRTAGAVTEISGLAFRAFVARHPEAMRYILTAVRLRLRRAERERLSYLSVDVLGRVVRTLLAWAESFGTHAGGQVTISGFSRRELAQTVGASPKSVDEALAALTANGALRTGRLRFVLSDLPRLRALGSGDN</sequence>
<dbReference type="Pfam" id="PF00027">
    <property type="entry name" value="cNMP_binding"/>
    <property type="match status" value="1"/>
</dbReference>
<dbReference type="SMART" id="SM00100">
    <property type="entry name" value="cNMP"/>
    <property type="match status" value="1"/>
</dbReference>
<evidence type="ECO:0000256" key="1">
    <source>
        <dbReference type="ARBA" id="ARBA00023015"/>
    </source>
</evidence>
<name>A0A9Y2MXB6_9PSEU</name>
<dbReference type="PANTHER" id="PTHR24567">
    <property type="entry name" value="CRP FAMILY TRANSCRIPTIONAL REGULATORY PROTEIN"/>
    <property type="match status" value="1"/>
</dbReference>